<feature type="region of interest" description="Disordered" evidence="12">
    <location>
        <begin position="102"/>
        <end position="127"/>
    </location>
</feature>
<dbReference type="Proteomes" id="UP000299211">
    <property type="component" value="Unassembled WGS sequence"/>
</dbReference>
<evidence type="ECO:0000256" key="8">
    <source>
        <dbReference type="ARBA" id="ARBA00022777"/>
    </source>
</evidence>
<dbReference type="InterPro" id="IPR036890">
    <property type="entry name" value="HATPase_C_sf"/>
</dbReference>
<dbReference type="InterPro" id="IPR003594">
    <property type="entry name" value="HATPase_dom"/>
</dbReference>
<evidence type="ECO:0000256" key="3">
    <source>
        <dbReference type="ARBA" id="ARBA00012438"/>
    </source>
</evidence>
<dbReference type="GO" id="GO:0016020">
    <property type="term" value="C:membrane"/>
    <property type="evidence" value="ECO:0007669"/>
    <property type="project" value="UniProtKB-SubCell"/>
</dbReference>
<dbReference type="InterPro" id="IPR007995">
    <property type="entry name" value="DUF742"/>
</dbReference>
<evidence type="ECO:0000256" key="2">
    <source>
        <dbReference type="ARBA" id="ARBA00004370"/>
    </source>
</evidence>
<gene>
    <name evidence="16" type="ORF">SAV31267_065280</name>
</gene>
<organism evidence="16 17">
    <name type="scientific">Streptomyces avermitilis</name>
    <dbReference type="NCBI Taxonomy" id="33903"/>
    <lineage>
        <taxon>Bacteria</taxon>
        <taxon>Bacillati</taxon>
        <taxon>Actinomycetota</taxon>
        <taxon>Actinomycetes</taxon>
        <taxon>Kitasatosporales</taxon>
        <taxon>Streptomycetaceae</taxon>
        <taxon>Streptomyces</taxon>
    </lineage>
</organism>
<evidence type="ECO:0000313" key="17">
    <source>
        <dbReference type="Proteomes" id="UP000299211"/>
    </source>
</evidence>
<evidence type="ECO:0000256" key="4">
    <source>
        <dbReference type="ARBA" id="ARBA00022553"/>
    </source>
</evidence>
<dbReference type="Pfam" id="PF02518">
    <property type="entry name" value="HATPase_c"/>
    <property type="match status" value="1"/>
</dbReference>
<evidence type="ECO:0000256" key="12">
    <source>
        <dbReference type="SAM" id="MobiDB-lite"/>
    </source>
</evidence>
<dbReference type="Pfam" id="PF05331">
    <property type="entry name" value="DUF742"/>
    <property type="match status" value="1"/>
</dbReference>
<keyword evidence="9" id="KW-0067">ATP-binding</keyword>
<feature type="compositionally biased region" description="Polar residues" evidence="12">
    <location>
        <begin position="1141"/>
        <end position="1150"/>
    </location>
</feature>
<dbReference type="EC" id="2.7.13.3" evidence="3"/>
<dbReference type="InterPro" id="IPR005467">
    <property type="entry name" value="His_kinase_dom"/>
</dbReference>
<dbReference type="PROSITE" id="PS50109">
    <property type="entry name" value="HIS_KIN"/>
    <property type="match status" value="1"/>
</dbReference>
<feature type="domain" description="HAMP" evidence="15">
    <location>
        <begin position="374"/>
        <end position="428"/>
    </location>
</feature>
<dbReference type="GO" id="GO:0005524">
    <property type="term" value="F:ATP binding"/>
    <property type="evidence" value="ECO:0007669"/>
    <property type="project" value="UniProtKB-KW"/>
</dbReference>
<evidence type="ECO:0000256" key="7">
    <source>
        <dbReference type="ARBA" id="ARBA00022741"/>
    </source>
</evidence>
<feature type="compositionally biased region" description="Basic and acidic residues" evidence="12">
    <location>
        <begin position="117"/>
        <end position="127"/>
    </location>
</feature>
<feature type="transmembrane region" description="Helical" evidence="13">
    <location>
        <begin position="40"/>
        <end position="62"/>
    </location>
</feature>
<keyword evidence="5" id="KW-0808">Transferase</keyword>
<feature type="region of interest" description="Disordered" evidence="12">
    <location>
        <begin position="1"/>
        <end position="32"/>
    </location>
</feature>
<keyword evidence="6 13" id="KW-0812">Transmembrane</keyword>
<dbReference type="InterPro" id="IPR050980">
    <property type="entry name" value="2C_sensor_his_kinase"/>
</dbReference>
<evidence type="ECO:0000259" key="14">
    <source>
        <dbReference type="PROSITE" id="PS50109"/>
    </source>
</evidence>
<comment type="subcellular location">
    <subcellularLocation>
        <location evidence="2">Membrane</location>
    </subcellularLocation>
</comment>
<feature type="compositionally biased region" description="Basic and acidic residues" evidence="12">
    <location>
        <begin position="1060"/>
        <end position="1088"/>
    </location>
</feature>
<dbReference type="Gene3D" id="3.30.565.10">
    <property type="entry name" value="Histidine kinase-like ATPase, C-terminal domain"/>
    <property type="match status" value="1"/>
</dbReference>
<dbReference type="GO" id="GO:0000160">
    <property type="term" value="P:phosphorelay signal transduction system"/>
    <property type="evidence" value="ECO:0007669"/>
    <property type="project" value="UniProtKB-KW"/>
</dbReference>
<keyword evidence="7" id="KW-0547">Nucleotide-binding</keyword>
<dbReference type="STRING" id="33903.AQJ43_00835"/>
<dbReference type="EMBL" id="BJHY01000001">
    <property type="protein sequence ID" value="GDY77043.1"/>
    <property type="molecule type" value="Genomic_DNA"/>
</dbReference>
<dbReference type="SUPFAM" id="SSF55874">
    <property type="entry name" value="ATPase domain of HSP90 chaperone/DNA topoisomerase II/histidine kinase"/>
    <property type="match status" value="1"/>
</dbReference>
<keyword evidence="10 13" id="KW-1133">Transmembrane helix</keyword>
<evidence type="ECO:0000313" key="16">
    <source>
        <dbReference type="EMBL" id="GDY77043.1"/>
    </source>
</evidence>
<feature type="compositionally biased region" description="Low complexity" evidence="12">
    <location>
        <begin position="1006"/>
        <end position="1020"/>
    </location>
</feature>
<dbReference type="InterPro" id="IPR003660">
    <property type="entry name" value="HAMP_dom"/>
</dbReference>
<dbReference type="InterPro" id="IPR013587">
    <property type="entry name" value="Nitrate/nitrite_sensing"/>
</dbReference>
<evidence type="ECO:0000259" key="15">
    <source>
        <dbReference type="PROSITE" id="PS50885"/>
    </source>
</evidence>
<dbReference type="AlphaFoldDB" id="A0A4D4MY48"/>
<keyword evidence="13" id="KW-0472">Membrane</keyword>
<evidence type="ECO:0000256" key="5">
    <source>
        <dbReference type="ARBA" id="ARBA00022679"/>
    </source>
</evidence>
<sequence>MRAPVQKTRPRRTGKQTAPEEGASSESAGKGRAAHVRNRLIIAVAVVAAAVAGAGAPSVVAASGQLNDSQNLVTLTGQTQQALTLAHSLADERDEVTSYVAAGRPKSKAPAEQQSARVDRQVEEVRADPDAPTALRKDLDAIDAVRRAALTGKSTALEAHQAYSATITELHALAEELAERLPPRAGSGAHALAELDGAVQQSAAARGLLLAALNIPRSTQTTINPATGLPTTSDSSSAADTKQRDALTAAAQQAAVRSDAAIADFRDTAPQAARASYDSTVNGPEVASAEKYLAGLTDQPTLSDSELGISVKKLDAALSARVELMRGVESSLYEHRGKDLAQLRDDDVTALEIRVALLGALILVTLGIATAMARTLTRPLSVLRRGSARLAADPAAEEPVKFTGRNDEFAQVVRSVNALHAHAVALHERQTTLEADRKHLIGQRQTMADDREQLRAEIATATAHLEQVRQSIHGTFVNLALRTLGLVERQLAVIEGLEEREQDADRLATLFKLDHFATVMRRHSENLLVLAGAEHVQQHAGPVPLVDIVRAAVSEIERYERVRIAALPPHAHLVGFAADDLSHLVAELLENATSFSPPDVSVEVSGWLLENGEVMLSVQDEGIGMTTERMRQLNSRLADFDPEDAYDQESGEGLGLGLYVVARLAHRLGVRVQLREQKQGGVAAVVVLPGTLLASAPEAVVSTTGPLAGGAASLSLPGADAEANSNVLYARSTVAVPDSTAAEQDSPDSLDSPDSPDSTAVVPEPAAGEDPLIAAAERAVRERDEDAVTGESAGREPEPEPEQVPEPTSPETTMELLAPVPAAEEPAPAAGLPARTATDPFAIGPDAHERTVDEGEAPSAAEEPGTPRLTAKGLPKRTPKISAPAPVPRQRPGGVDAEALRRRLGGFHQGARSGQRVIEAEIAEKTAETKAPTDRPADRSTGRPTDRPAPEHTAPHGTAQDVEASGALSRRQAVDRAQYLRPEQRSPQSALAADEPRRGGAGAAVGRGRLLRRPAAALLRPRAERGGTGGPGGQAQGPARLLRRPRHHRLRHRQPHHRRREADGLRSRQAHDGRDGRGQRLRHVDQRRFTARRARLRGLRHERGGVPHGALRRPGRTCADARTPQRASEITGGRVDRECPMSTSDKSSANKLPVRGGGRKPARVRPYSLTGGRTRFGHVLLVETFVAALEAPAERRELTNGSLNTRVMPEMRAIVELCRRMRTVAEIAALLRMPLGVVRVLLSDLADQGKIRVYGTGHGPGQPDRALLERVLSGLRRL</sequence>
<feature type="region of interest" description="Disordered" evidence="12">
    <location>
        <begin position="738"/>
        <end position="1088"/>
    </location>
</feature>
<evidence type="ECO:0000256" key="11">
    <source>
        <dbReference type="ARBA" id="ARBA00023012"/>
    </source>
</evidence>
<protein>
    <recommendedName>
        <fullName evidence="3">histidine kinase</fullName>
        <ecNumber evidence="3">2.7.13.3</ecNumber>
    </recommendedName>
</protein>
<dbReference type="PANTHER" id="PTHR44936:SF9">
    <property type="entry name" value="SENSOR PROTEIN CREC"/>
    <property type="match status" value="1"/>
</dbReference>
<dbReference type="PANTHER" id="PTHR44936">
    <property type="entry name" value="SENSOR PROTEIN CREC"/>
    <property type="match status" value="1"/>
</dbReference>
<keyword evidence="8" id="KW-0418">Kinase</keyword>
<feature type="compositionally biased region" description="Gly residues" evidence="12">
    <location>
        <begin position="1026"/>
        <end position="1035"/>
    </location>
</feature>
<keyword evidence="4" id="KW-0597">Phosphoprotein</keyword>
<dbReference type="Pfam" id="PF08376">
    <property type="entry name" value="NIT"/>
    <property type="match status" value="1"/>
</dbReference>
<name>A0A4D4MY48_STRAX</name>
<feature type="region of interest" description="Disordered" evidence="12">
    <location>
        <begin position="1102"/>
        <end position="1166"/>
    </location>
</feature>
<reference evidence="16 17" key="1">
    <citation type="submission" date="2019-04" db="EMBL/GenBank/DDBJ databases">
        <title>Draft genome sequences of Streptomyces avermitilis ATCC 31267.</title>
        <authorList>
            <person name="Komaki H."/>
            <person name="Tamura T."/>
            <person name="Hosoyama A."/>
        </authorList>
    </citation>
    <scope>NUCLEOTIDE SEQUENCE [LARGE SCALE GENOMIC DNA]</scope>
    <source>
        <strain evidence="16 17">ATCC 31267</strain>
    </source>
</reference>
<feature type="compositionally biased region" description="Basic and acidic residues" evidence="12">
    <location>
        <begin position="918"/>
        <end position="954"/>
    </location>
</feature>
<comment type="catalytic activity">
    <reaction evidence="1">
        <text>ATP + protein L-histidine = ADP + protein N-phospho-L-histidine.</text>
        <dbReference type="EC" id="2.7.13.3"/>
    </reaction>
</comment>
<dbReference type="PROSITE" id="PS50885">
    <property type="entry name" value="HAMP"/>
    <property type="match status" value="1"/>
</dbReference>
<accession>A0A4D4MY48</accession>
<comment type="caution">
    <text evidence="16">The sequence shown here is derived from an EMBL/GenBank/DDBJ whole genome shotgun (WGS) entry which is preliminary data.</text>
</comment>
<feature type="compositionally biased region" description="Low complexity" evidence="12">
    <location>
        <begin position="747"/>
        <end position="758"/>
    </location>
</feature>
<evidence type="ECO:0000256" key="10">
    <source>
        <dbReference type="ARBA" id="ARBA00022989"/>
    </source>
</evidence>
<dbReference type="Gene3D" id="6.10.340.10">
    <property type="match status" value="1"/>
</dbReference>
<evidence type="ECO:0000256" key="9">
    <source>
        <dbReference type="ARBA" id="ARBA00022840"/>
    </source>
</evidence>
<proteinExistence type="predicted"/>
<feature type="compositionally biased region" description="Low complexity" evidence="12">
    <location>
        <begin position="231"/>
        <end position="246"/>
    </location>
</feature>
<feature type="region of interest" description="Disordered" evidence="12">
    <location>
        <begin position="220"/>
        <end position="246"/>
    </location>
</feature>
<dbReference type="SMART" id="SM00387">
    <property type="entry name" value="HATPase_c"/>
    <property type="match status" value="1"/>
</dbReference>
<evidence type="ECO:0000256" key="1">
    <source>
        <dbReference type="ARBA" id="ARBA00000085"/>
    </source>
</evidence>
<dbReference type="GO" id="GO:0004673">
    <property type="term" value="F:protein histidine kinase activity"/>
    <property type="evidence" value="ECO:0007669"/>
    <property type="project" value="UniProtKB-EC"/>
</dbReference>
<feature type="domain" description="Histidine kinase" evidence="14">
    <location>
        <begin position="581"/>
        <end position="692"/>
    </location>
</feature>
<keyword evidence="11" id="KW-0902">Two-component regulatory system</keyword>
<evidence type="ECO:0000256" key="13">
    <source>
        <dbReference type="SAM" id="Phobius"/>
    </source>
</evidence>
<evidence type="ECO:0000256" key="6">
    <source>
        <dbReference type="ARBA" id="ARBA00022692"/>
    </source>
</evidence>
<feature type="compositionally biased region" description="Basic residues" evidence="12">
    <location>
        <begin position="1041"/>
        <end position="1059"/>
    </location>
</feature>
<feature type="compositionally biased region" description="Low complexity" evidence="12">
    <location>
        <begin position="809"/>
        <end position="834"/>
    </location>
</feature>